<evidence type="ECO:0000313" key="1">
    <source>
        <dbReference type="EMBL" id="MBX64235.1"/>
    </source>
</evidence>
<sequence>MPNQSYFLQIFL</sequence>
<dbReference type="EMBL" id="GGEC01083751">
    <property type="protein sequence ID" value="MBX64235.1"/>
    <property type="molecule type" value="Transcribed_RNA"/>
</dbReference>
<proteinExistence type="predicted"/>
<accession>A0A2P2QB97</accession>
<reference evidence="1" key="1">
    <citation type="submission" date="2018-02" db="EMBL/GenBank/DDBJ databases">
        <title>Rhizophora mucronata_Transcriptome.</title>
        <authorList>
            <person name="Meera S.P."/>
            <person name="Sreeshan A."/>
            <person name="Augustine A."/>
        </authorList>
    </citation>
    <scope>NUCLEOTIDE SEQUENCE</scope>
    <source>
        <tissue evidence="1">Leaf</tissue>
    </source>
</reference>
<name>A0A2P2QB97_RHIMU</name>
<protein>
    <submittedName>
        <fullName evidence="1">Uncharacterized protein</fullName>
    </submittedName>
</protein>
<organism evidence="1">
    <name type="scientific">Rhizophora mucronata</name>
    <name type="common">Asiatic mangrove</name>
    <dbReference type="NCBI Taxonomy" id="61149"/>
    <lineage>
        <taxon>Eukaryota</taxon>
        <taxon>Viridiplantae</taxon>
        <taxon>Streptophyta</taxon>
        <taxon>Embryophyta</taxon>
        <taxon>Tracheophyta</taxon>
        <taxon>Spermatophyta</taxon>
        <taxon>Magnoliopsida</taxon>
        <taxon>eudicotyledons</taxon>
        <taxon>Gunneridae</taxon>
        <taxon>Pentapetalae</taxon>
        <taxon>rosids</taxon>
        <taxon>fabids</taxon>
        <taxon>Malpighiales</taxon>
        <taxon>Rhizophoraceae</taxon>
        <taxon>Rhizophora</taxon>
    </lineage>
</organism>